<comment type="caution">
    <text evidence="3">The sequence shown here is derived from an EMBL/GenBank/DDBJ whole genome shotgun (WGS) entry which is preliminary data.</text>
</comment>
<dbReference type="Proteomes" id="UP000315471">
    <property type="component" value="Unassembled WGS sequence"/>
</dbReference>
<dbReference type="PANTHER" id="PTHR37944">
    <property type="entry name" value="PORIN B"/>
    <property type="match status" value="1"/>
</dbReference>
<dbReference type="InterPro" id="IPR038673">
    <property type="entry name" value="OprB_sf"/>
</dbReference>
<protein>
    <submittedName>
        <fullName evidence="3">Carbohydrate-selective porin, OprB family</fullName>
    </submittedName>
</protein>
<accession>A0A5C6E5G2</accession>
<name>A0A5C6E5G2_9BACT</name>
<proteinExistence type="inferred from homology"/>
<dbReference type="GO" id="GO:0008643">
    <property type="term" value="P:carbohydrate transport"/>
    <property type="evidence" value="ECO:0007669"/>
    <property type="project" value="InterPro"/>
</dbReference>
<gene>
    <name evidence="3" type="ORF">Q31b_17180</name>
</gene>
<evidence type="ECO:0000313" key="3">
    <source>
        <dbReference type="EMBL" id="TWU44182.1"/>
    </source>
</evidence>
<dbReference type="GO" id="GO:0016020">
    <property type="term" value="C:membrane"/>
    <property type="evidence" value="ECO:0007669"/>
    <property type="project" value="InterPro"/>
</dbReference>
<dbReference type="InterPro" id="IPR007049">
    <property type="entry name" value="Carb-sel_porin_OprB"/>
</dbReference>
<dbReference type="PROSITE" id="PS51257">
    <property type="entry name" value="PROKAR_LIPOPROTEIN"/>
    <property type="match status" value="1"/>
</dbReference>
<evidence type="ECO:0000256" key="1">
    <source>
        <dbReference type="ARBA" id="ARBA00008769"/>
    </source>
</evidence>
<dbReference type="EMBL" id="SJPY01000002">
    <property type="protein sequence ID" value="TWU44182.1"/>
    <property type="molecule type" value="Genomic_DNA"/>
</dbReference>
<dbReference type="PANTHER" id="PTHR37944:SF1">
    <property type="entry name" value="PORIN B"/>
    <property type="match status" value="1"/>
</dbReference>
<feature type="chain" id="PRO_5023101990" evidence="2">
    <location>
        <begin position="34"/>
        <end position="421"/>
    </location>
</feature>
<evidence type="ECO:0000256" key="2">
    <source>
        <dbReference type="RuleBase" id="RU363072"/>
    </source>
</evidence>
<keyword evidence="4" id="KW-1185">Reference proteome</keyword>
<sequence precursor="true">MKGVSVNVSIIRITVVLLLSAVSCLTLSHPLQAQCDDACDRYDQDGQHAKSSLEEYGITFEGSIGQLYQGVSSGGLERKFRYGGHGDYDIGIDFGKLCDVEGFTIELGAEHRFAQTVNPATGSIVPVALLPNLPDADKYDLALTQVLFNYEVSDQLELFFGKLDTLEFDTNRFADGNGSEKFFSSALNYNPAMTRTIPFSTLGAGFNLMRDGERAFTLMVLNTEDTGTTVGISELFAQGAVIVSELALPTNLFGLPGHQRFGGSWSSATYDNLEQDGRITIPDVPIAAKQGSWSLFWNADQFLWQDPCDSSRGWGMFGRAGISDGNPNPIAWFASAGVGGHSQLPGRGDDTFGLGWYYTGISDEFGPVIANLLSDGQGVELYYDVAMNESFHVAFDLQVVEPNAATLGTAIVPGVRARIDF</sequence>
<dbReference type="InterPro" id="IPR052932">
    <property type="entry name" value="OprB_Porin"/>
</dbReference>
<dbReference type="AlphaFoldDB" id="A0A5C6E5G2"/>
<comment type="similarity">
    <text evidence="1 2">Belongs to the OprB family.</text>
</comment>
<dbReference type="Pfam" id="PF04966">
    <property type="entry name" value="OprB"/>
    <property type="match status" value="1"/>
</dbReference>
<dbReference type="OrthoDB" id="177316at2"/>
<evidence type="ECO:0000313" key="4">
    <source>
        <dbReference type="Proteomes" id="UP000315471"/>
    </source>
</evidence>
<dbReference type="Gene3D" id="2.40.160.180">
    <property type="entry name" value="Carbohydrate-selective porin OprB"/>
    <property type="match status" value="1"/>
</dbReference>
<feature type="signal peptide" evidence="2">
    <location>
        <begin position="1"/>
        <end position="33"/>
    </location>
</feature>
<reference evidence="3 4" key="1">
    <citation type="submission" date="2019-02" db="EMBL/GenBank/DDBJ databases">
        <title>Deep-cultivation of Planctomycetes and their phenomic and genomic characterization uncovers novel biology.</title>
        <authorList>
            <person name="Wiegand S."/>
            <person name="Jogler M."/>
            <person name="Boedeker C."/>
            <person name="Pinto D."/>
            <person name="Vollmers J."/>
            <person name="Rivas-Marin E."/>
            <person name="Kohn T."/>
            <person name="Peeters S.H."/>
            <person name="Heuer A."/>
            <person name="Rast P."/>
            <person name="Oberbeckmann S."/>
            <person name="Bunk B."/>
            <person name="Jeske O."/>
            <person name="Meyerdierks A."/>
            <person name="Storesund J.E."/>
            <person name="Kallscheuer N."/>
            <person name="Luecker S."/>
            <person name="Lage O.M."/>
            <person name="Pohl T."/>
            <person name="Merkel B.J."/>
            <person name="Hornburger P."/>
            <person name="Mueller R.-W."/>
            <person name="Bruemmer F."/>
            <person name="Labrenz M."/>
            <person name="Spormann A.M."/>
            <person name="Op Den Camp H."/>
            <person name="Overmann J."/>
            <person name="Amann R."/>
            <person name="Jetten M.S.M."/>
            <person name="Mascher T."/>
            <person name="Medema M.H."/>
            <person name="Devos D.P."/>
            <person name="Kaster A.-K."/>
            <person name="Ovreas L."/>
            <person name="Rohde M."/>
            <person name="Galperin M.Y."/>
            <person name="Jogler C."/>
        </authorList>
    </citation>
    <scope>NUCLEOTIDE SEQUENCE [LARGE SCALE GENOMIC DNA]</scope>
    <source>
        <strain evidence="3 4">Q31b</strain>
    </source>
</reference>
<organism evidence="3 4">
    <name type="scientific">Novipirellula aureliae</name>
    <dbReference type="NCBI Taxonomy" id="2527966"/>
    <lineage>
        <taxon>Bacteria</taxon>
        <taxon>Pseudomonadati</taxon>
        <taxon>Planctomycetota</taxon>
        <taxon>Planctomycetia</taxon>
        <taxon>Pirellulales</taxon>
        <taxon>Pirellulaceae</taxon>
        <taxon>Novipirellula</taxon>
    </lineage>
</organism>
<keyword evidence="2" id="KW-0732">Signal</keyword>
<dbReference type="GO" id="GO:0015288">
    <property type="term" value="F:porin activity"/>
    <property type="evidence" value="ECO:0007669"/>
    <property type="project" value="InterPro"/>
</dbReference>